<keyword evidence="2" id="KW-0679">Respiratory chain</keyword>
<dbReference type="GO" id="GO:0045271">
    <property type="term" value="C:respiratory chain complex I"/>
    <property type="evidence" value="ECO:0007669"/>
    <property type="project" value="InterPro"/>
</dbReference>
<organism evidence="3 4">
    <name type="scientific">Truncatella angustata</name>
    <dbReference type="NCBI Taxonomy" id="152316"/>
    <lineage>
        <taxon>Eukaryota</taxon>
        <taxon>Fungi</taxon>
        <taxon>Dikarya</taxon>
        <taxon>Ascomycota</taxon>
        <taxon>Pezizomycotina</taxon>
        <taxon>Sordariomycetes</taxon>
        <taxon>Xylariomycetidae</taxon>
        <taxon>Amphisphaeriales</taxon>
        <taxon>Sporocadaceae</taxon>
        <taxon>Truncatella</taxon>
    </lineage>
</organism>
<evidence type="ECO:0000256" key="2">
    <source>
        <dbReference type="RuleBase" id="RU363103"/>
    </source>
</evidence>
<keyword evidence="2" id="KW-0813">Transport</keyword>
<comment type="subcellular location">
    <subcellularLocation>
        <location evidence="2">Mitochondrion inner membrane</location>
        <topology evidence="2">Peripheral membrane protein</topology>
        <orientation evidence="2">Matrix side</orientation>
    </subcellularLocation>
</comment>
<dbReference type="InterPro" id="IPR007763">
    <property type="entry name" value="NDUFA12"/>
</dbReference>
<sequence>MSTISRTVRNLWKVGVKDYFHQMNNIGDTKAGLLVGSDRFGNKYYQNEEELPLRTRWVDYASKDFDAAQIEPGWHAWMSHVVDNPPSKDPTLAYKRRAWEDTDAKTIPNLTMTRGAYKPYNTVKPKHTSWEPVAVPRQ</sequence>
<evidence type="ECO:0000313" key="4">
    <source>
        <dbReference type="Proteomes" id="UP000758603"/>
    </source>
</evidence>
<dbReference type="Pfam" id="PF05071">
    <property type="entry name" value="NDUFA12"/>
    <property type="match status" value="1"/>
</dbReference>
<comment type="similarity">
    <text evidence="1 2">Belongs to the complex I NDUFA12 subunit family.</text>
</comment>
<keyword evidence="2" id="KW-0472">Membrane</keyword>
<dbReference type="PANTHER" id="PTHR12910">
    <property type="entry name" value="NADH-UBIQUINONE OXIDOREDUCTASE SUBUNIT B17.2"/>
    <property type="match status" value="1"/>
</dbReference>
<evidence type="ECO:0000256" key="1">
    <source>
        <dbReference type="ARBA" id="ARBA00007355"/>
    </source>
</evidence>
<comment type="function">
    <text evidence="2">Accessory subunit of the mitochondrial membrane respiratory chain NADH dehydrogenase (Complex I), that is believed not to be involved in catalysis. Complex I functions in the transfer of electrons from NADH to the respiratory chain. The immediate electron acceptor for the enzyme is believed to be ubiquinone.</text>
</comment>
<keyword evidence="4" id="KW-1185">Reference proteome</keyword>
<accession>A0A9P8UUF4</accession>
<dbReference type="RefSeq" id="XP_045962638.1">
    <property type="nucleotide sequence ID" value="XM_046102296.1"/>
</dbReference>
<keyword evidence="2" id="KW-0999">Mitochondrion inner membrane</keyword>
<comment type="caution">
    <text evidence="3">The sequence shown here is derived from an EMBL/GenBank/DDBJ whole genome shotgun (WGS) entry which is preliminary data.</text>
</comment>
<gene>
    <name evidence="3" type="ORF">BKA67DRAFT_557982</name>
</gene>
<protein>
    <recommendedName>
        <fullName evidence="2">NADH dehydrogenase [ubiquinone] 1 alpha subcomplex subunit</fullName>
    </recommendedName>
</protein>
<name>A0A9P8UUF4_9PEZI</name>
<keyword evidence="2" id="KW-0249">Electron transport</keyword>
<proteinExistence type="inferred from homology"/>
<reference evidence="3" key="1">
    <citation type="journal article" date="2021" name="Nat. Commun.">
        <title>Genetic determinants of endophytism in the Arabidopsis root mycobiome.</title>
        <authorList>
            <person name="Mesny F."/>
            <person name="Miyauchi S."/>
            <person name="Thiergart T."/>
            <person name="Pickel B."/>
            <person name="Atanasova L."/>
            <person name="Karlsson M."/>
            <person name="Huettel B."/>
            <person name="Barry K.W."/>
            <person name="Haridas S."/>
            <person name="Chen C."/>
            <person name="Bauer D."/>
            <person name="Andreopoulos W."/>
            <person name="Pangilinan J."/>
            <person name="LaButti K."/>
            <person name="Riley R."/>
            <person name="Lipzen A."/>
            <person name="Clum A."/>
            <person name="Drula E."/>
            <person name="Henrissat B."/>
            <person name="Kohler A."/>
            <person name="Grigoriev I.V."/>
            <person name="Martin F.M."/>
            <person name="Hacquard S."/>
        </authorList>
    </citation>
    <scope>NUCLEOTIDE SEQUENCE</scope>
    <source>
        <strain evidence="3">MPI-SDFR-AT-0073</strain>
    </source>
</reference>
<dbReference type="PANTHER" id="PTHR12910:SF2">
    <property type="entry name" value="NADH DEHYDROGENASE [UBIQUINONE] 1 ALPHA SUBCOMPLEX SUBUNIT 12"/>
    <property type="match status" value="1"/>
</dbReference>
<dbReference type="Proteomes" id="UP000758603">
    <property type="component" value="Unassembled WGS sequence"/>
</dbReference>
<dbReference type="GO" id="GO:0005743">
    <property type="term" value="C:mitochondrial inner membrane"/>
    <property type="evidence" value="ECO:0007669"/>
    <property type="project" value="UniProtKB-SubCell"/>
</dbReference>
<keyword evidence="2" id="KW-0496">Mitochondrion</keyword>
<dbReference type="GO" id="GO:0006979">
    <property type="term" value="P:response to oxidative stress"/>
    <property type="evidence" value="ECO:0007669"/>
    <property type="project" value="TreeGrafter"/>
</dbReference>
<evidence type="ECO:0000313" key="3">
    <source>
        <dbReference type="EMBL" id="KAH6658404.1"/>
    </source>
</evidence>
<dbReference type="AlphaFoldDB" id="A0A9P8UUF4"/>
<keyword evidence="3" id="KW-0830">Ubiquinone</keyword>
<dbReference type="OrthoDB" id="274641at2759"/>
<dbReference type="GeneID" id="70131188"/>
<dbReference type="EMBL" id="JAGPXC010000002">
    <property type="protein sequence ID" value="KAH6658404.1"/>
    <property type="molecule type" value="Genomic_DNA"/>
</dbReference>